<feature type="compositionally biased region" description="Acidic residues" evidence="1">
    <location>
        <begin position="173"/>
        <end position="190"/>
    </location>
</feature>
<dbReference type="EMBL" id="JAVIJP010000026">
    <property type="protein sequence ID" value="KAL3637299.1"/>
    <property type="molecule type" value="Genomic_DNA"/>
</dbReference>
<organism evidence="3 4">
    <name type="scientific">Castilleja foliolosa</name>
    <dbReference type="NCBI Taxonomy" id="1961234"/>
    <lineage>
        <taxon>Eukaryota</taxon>
        <taxon>Viridiplantae</taxon>
        <taxon>Streptophyta</taxon>
        <taxon>Embryophyta</taxon>
        <taxon>Tracheophyta</taxon>
        <taxon>Spermatophyta</taxon>
        <taxon>Magnoliopsida</taxon>
        <taxon>eudicotyledons</taxon>
        <taxon>Gunneridae</taxon>
        <taxon>Pentapetalae</taxon>
        <taxon>asterids</taxon>
        <taxon>lamiids</taxon>
        <taxon>Lamiales</taxon>
        <taxon>Orobanchaceae</taxon>
        <taxon>Pedicularideae</taxon>
        <taxon>Castillejinae</taxon>
        <taxon>Castilleja</taxon>
    </lineage>
</organism>
<reference evidence="4" key="1">
    <citation type="journal article" date="2024" name="IScience">
        <title>Strigolactones Initiate the Formation of Haustorium-like Structures in Castilleja.</title>
        <authorList>
            <person name="Buerger M."/>
            <person name="Peterson D."/>
            <person name="Chory J."/>
        </authorList>
    </citation>
    <scope>NUCLEOTIDE SEQUENCE [LARGE SCALE GENOMIC DNA]</scope>
</reference>
<dbReference type="Proteomes" id="UP001632038">
    <property type="component" value="Unassembled WGS sequence"/>
</dbReference>
<protein>
    <recommendedName>
        <fullName evidence="2">Putative plant transposon protein domain-containing protein</fullName>
    </recommendedName>
</protein>
<comment type="caution">
    <text evidence="3">The sequence shown here is derived from an EMBL/GenBank/DDBJ whole genome shotgun (WGS) entry which is preliminary data.</text>
</comment>
<sequence>MYSVLHKIAVCNWLPSKNSTIVTRPQAQLLYRLGNGIKFNFGQMVFDCVTKLAQPNSGSSLIFPSLIYNLLELQKEVAWGSDVFTGDPGSFTIRTHLLQGDRLCDLPWVDRRKNISEGGAGSSAGNMASNFCQFSRSEVEVHIARLEAQKKDIQLMIDALKASLLPSGQGGETEGDEEAADIEEEDDSEDAANVTGNMSHDEEDTSADELEAAFTRARKGKGIMQEKSKRKRAAEKETPLRRSSRRRKN</sequence>
<proteinExistence type="predicted"/>
<accession>A0ABD3D7X2</accession>
<dbReference type="InterPro" id="IPR046796">
    <property type="entry name" value="Transposase_32_dom"/>
</dbReference>
<evidence type="ECO:0000259" key="2">
    <source>
        <dbReference type="Pfam" id="PF20167"/>
    </source>
</evidence>
<feature type="compositionally biased region" description="Acidic residues" evidence="1">
    <location>
        <begin position="201"/>
        <end position="211"/>
    </location>
</feature>
<feature type="region of interest" description="Disordered" evidence="1">
    <location>
        <begin position="165"/>
        <end position="249"/>
    </location>
</feature>
<name>A0ABD3D7X2_9LAMI</name>
<dbReference type="Pfam" id="PF20167">
    <property type="entry name" value="Transposase_32"/>
    <property type="match status" value="1"/>
</dbReference>
<gene>
    <name evidence="3" type="ORF">CASFOL_019598</name>
</gene>
<keyword evidence="4" id="KW-1185">Reference proteome</keyword>
<feature type="domain" description="Putative plant transposon protein" evidence="2">
    <location>
        <begin position="2"/>
        <end position="74"/>
    </location>
</feature>
<evidence type="ECO:0000256" key="1">
    <source>
        <dbReference type="SAM" id="MobiDB-lite"/>
    </source>
</evidence>
<evidence type="ECO:0000313" key="4">
    <source>
        <dbReference type="Proteomes" id="UP001632038"/>
    </source>
</evidence>
<evidence type="ECO:0000313" key="3">
    <source>
        <dbReference type="EMBL" id="KAL3637299.1"/>
    </source>
</evidence>
<dbReference type="AlphaFoldDB" id="A0ABD3D7X2"/>